<reference evidence="2 3" key="1">
    <citation type="submission" date="2014-02" db="EMBL/GenBank/DDBJ databases">
        <title>The small core and large imbalanced accessory genome model reveals a collaborative survival strategy of Sorangium cellulosum strains in nature.</title>
        <authorList>
            <person name="Han K."/>
            <person name="Peng R."/>
            <person name="Blom J."/>
            <person name="Li Y.-Z."/>
        </authorList>
    </citation>
    <scope>NUCLEOTIDE SEQUENCE [LARGE SCALE GENOMIC DNA]</scope>
    <source>
        <strain evidence="2 3">So0011-07</strain>
    </source>
</reference>
<protein>
    <recommendedName>
        <fullName evidence="1">DUF1990 domain-containing protein</fullName>
    </recommendedName>
</protein>
<dbReference type="InterPro" id="IPR018960">
    <property type="entry name" value="DUF1990"/>
</dbReference>
<gene>
    <name evidence="2" type="ORF">BE17_00595</name>
</gene>
<sequence length="181" mass="20008">MLSRSRPPDAAVRAFLARQAGRPLSYAEVGCTGAGGGPARPPAGFNVDHHRAVLGQGAERFDRAVEAMRRWAQFRLGWVELCYPDAPLEPGVTVGILVHVLGIHWLNACRVVYTVDEASGPVRRFGFAYGTFEEHGERGEERFLVEHDERSGEVAYEIFAVSRPNHILARLGAPYARTVQR</sequence>
<dbReference type="PANTHER" id="PTHR34202:SF1">
    <property type="entry name" value="UPF0548 PROTEIN"/>
    <property type="match status" value="1"/>
</dbReference>
<dbReference type="EMBL" id="JEMB01002694">
    <property type="protein sequence ID" value="KYF79077.1"/>
    <property type="molecule type" value="Genomic_DNA"/>
</dbReference>
<evidence type="ECO:0000259" key="1">
    <source>
        <dbReference type="Pfam" id="PF09348"/>
    </source>
</evidence>
<feature type="domain" description="DUF1990" evidence="1">
    <location>
        <begin position="25"/>
        <end position="181"/>
    </location>
</feature>
<comment type="caution">
    <text evidence="2">The sequence shown here is derived from an EMBL/GenBank/DDBJ whole genome shotgun (WGS) entry which is preliminary data.</text>
</comment>
<proteinExistence type="predicted"/>
<dbReference type="PANTHER" id="PTHR34202">
    <property type="entry name" value="UPF0548 PROTEIN"/>
    <property type="match status" value="1"/>
</dbReference>
<dbReference type="AlphaFoldDB" id="A0A150RFQ2"/>
<dbReference type="Proteomes" id="UP000075635">
    <property type="component" value="Unassembled WGS sequence"/>
</dbReference>
<evidence type="ECO:0000313" key="3">
    <source>
        <dbReference type="Proteomes" id="UP000075635"/>
    </source>
</evidence>
<dbReference type="InterPro" id="IPR014457">
    <property type="entry name" value="UCP010260"/>
</dbReference>
<evidence type="ECO:0000313" key="2">
    <source>
        <dbReference type="EMBL" id="KYF79077.1"/>
    </source>
</evidence>
<organism evidence="2 3">
    <name type="scientific">Sorangium cellulosum</name>
    <name type="common">Polyangium cellulosum</name>
    <dbReference type="NCBI Taxonomy" id="56"/>
    <lineage>
        <taxon>Bacteria</taxon>
        <taxon>Pseudomonadati</taxon>
        <taxon>Myxococcota</taxon>
        <taxon>Polyangia</taxon>
        <taxon>Polyangiales</taxon>
        <taxon>Polyangiaceae</taxon>
        <taxon>Sorangium</taxon>
    </lineage>
</organism>
<name>A0A150RFQ2_SORCE</name>
<dbReference type="Pfam" id="PF09348">
    <property type="entry name" value="DUF1990"/>
    <property type="match status" value="1"/>
</dbReference>
<dbReference type="PIRSF" id="PIRSF010260">
    <property type="entry name" value="UCP010260"/>
    <property type="match status" value="1"/>
</dbReference>
<feature type="non-terminal residue" evidence="2">
    <location>
        <position position="181"/>
    </location>
</feature>
<accession>A0A150RFQ2</accession>